<dbReference type="RefSeq" id="WP_005455922.1">
    <property type="nucleotide sequence ID" value="NZ_CM001440.1"/>
</dbReference>
<dbReference type="InterPro" id="IPR032710">
    <property type="entry name" value="NTF2-like_dom_sf"/>
</dbReference>
<reference evidence="2 3" key="1">
    <citation type="submission" date="2011-11" db="EMBL/GenBank/DDBJ databases">
        <title>The Noncontiguous Finished sequence of Saccharomonospora cyanea NA-134.</title>
        <authorList>
            <consortium name="US DOE Joint Genome Institute"/>
            <person name="Lucas S."/>
            <person name="Han J."/>
            <person name="Lapidus A."/>
            <person name="Cheng J.-F."/>
            <person name="Goodwin L."/>
            <person name="Pitluck S."/>
            <person name="Peters L."/>
            <person name="Ovchinnikova G."/>
            <person name="Lu M."/>
            <person name="Detter J.C."/>
            <person name="Han C."/>
            <person name="Tapia R."/>
            <person name="Land M."/>
            <person name="Hauser L."/>
            <person name="Kyrpides N."/>
            <person name="Ivanova N."/>
            <person name="Pagani I."/>
            <person name="Brambilla E.-M."/>
            <person name="Klenk H.-P."/>
            <person name="Woyke T."/>
        </authorList>
    </citation>
    <scope>NUCLEOTIDE SEQUENCE [LARGE SCALE GENOMIC DNA]</scope>
    <source>
        <strain evidence="2 3">NA-134</strain>
    </source>
</reference>
<protein>
    <recommendedName>
        <fullName evidence="1">DUF4440 domain-containing protein</fullName>
    </recommendedName>
</protein>
<dbReference type="OrthoDB" id="2887901at2"/>
<dbReference type="InterPro" id="IPR011944">
    <property type="entry name" value="Steroid_delta5-4_isomerase"/>
</dbReference>
<proteinExistence type="predicted"/>
<dbReference type="HOGENOM" id="CLU_129336_2_0_11"/>
<accession>H5XML0</accession>
<dbReference type="InterPro" id="IPR027843">
    <property type="entry name" value="DUF4440"/>
</dbReference>
<organism evidence="2 3">
    <name type="scientific">Saccharomonospora cyanea NA-134</name>
    <dbReference type="NCBI Taxonomy" id="882082"/>
    <lineage>
        <taxon>Bacteria</taxon>
        <taxon>Bacillati</taxon>
        <taxon>Actinomycetota</taxon>
        <taxon>Actinomycetes</taxon>
        <taxon>Pseudonocardiales</taxon>
        <taxon>Pseudonocardiaceae</taxon>
        <taxon>Saccharomonospora</taxon>
    </lineage>
</organism>
<gene>
    <name evidence="2" type="ORF">SaccyDRAFT_2097</name>
</gene>
<dbReference type="AlphaFoldDB" id="H5XML0"/>
<dbReference type="SUPFAM" id="SSF54427">
    <property type="entry name" value="NTF2-like"/>
    <property type="match status" value="1"/>
</dbReference>
<evidence type="ECO:0000313" key="3">
    <source>
        <dbReference type="Proteomes" id="UP000002791"/>
    </source>
</evidence>
<dbReference type="CDD" id="cd00531">
    <property type="entry name" value="NTF2_like"/>
    <property type="match status" value="1"/>
</dbReference>
<dbReference type="STRING" id="882082.SaccyDRAFT_2097"/>
<feature type="domain" description="DUF4440" evidence="1">
    <location>
        <begin position="10"/>
        <end position="123"/>
    </location>
</feature>
<dbReference type="eggNOG" id="COG4319">
    <property type="taxonomic scope" value="Bacteria"/>
</dbReference>
<dbReference type="Gene3D" id="3.10.450.50">
    <property type="match status" value="1"/>
</dbReference>
<evidence type="ECO:0000313" key="2">
    <source>
        <dbReference type="EMBL" id="EHR60989.1"/>
    </source>
</evidence>
<sequence length="133" mass="14523">MNLDNIHSDLMAVVERYERAFDDGDADAMIGLFTPDTVFVNVAGNLVRGAEDLHRAQKSVFEGPLRGVRATFTVENVALLARDVAVVHARQENTWPAEGTGPGTRSASVIVFVMTRDEQGWRIRTGQNTPVAA</sequence>
<evidence type="ECO:0000259" key="1">
    <source>
        <dbReference type="Pfam" id="PF14534"/>
    </source>
</evidence>
<name>H5XML0_9PSEU</name>
<keyword evidence="3" id="KW-1185">Reference proteome</keyword>
<dbReference type="EMBL" id="CM001440">
    <property type="protein sequence ID" value="EHR60989.1"/>
    <property type="molecule type" value="Genomic_DNA"/>
</dbReference>
<dbReference type="Proteomes" id="UP000002791">
    <property type="component" value="Chromosome"/>
</dbReference>
<dbReference type="NCBIfam" id="TIGR02246">
    <property type="entry name" value="SgcJ/EcaC family oxidoreductase"/>
    <property type="match status" value="1"/>
</dbReference>
<dbReference type="Pfam" id="PF14534">
    <property type="entry name" value="DUF4440"/>
    <property type="match status" value="1"/>
</dbReference>